<feature type="transmembrane region" description="Helical" evidence="2">
    <location>
        <begin position="53"/>
        <end position="69"/>
    </location>
</feature>
<organism evidence="3 4">
    <name type="scientific">Eumeta variegata</name>
    <name type="common">Bagworm moth</name>
    <name type="synonym">Eumeta japonica</name>
    <dbReference type="NCBI Taxonomy" id="151549"/>
    <lineage>
        <taxon>Eukaryota</taxon>
        <taxon>Metazoa</taxon>
        <taxon>Ecdysozoa</taxon>
        <taxon>Arthropoda</taxon>
        <taxon>Hexapoda</taxon>
        <taxon>Insecta</taxon>
        <taxon>Pterygota</taxon>
        <taxon>Neoptera</taxon>
        <taxon>Endopterygota</taxon>
        <taxon>Lepidoptera</taxon>
        <taxon>Glossata</taxon>
        <taxon>Ditrysia</taxon>
        <taxon>Tineoidea</taxon>
        <taxon>Psychidae</taxon>
        <taxon>Oiketicinae</taxon>
        <taxon>Eumeta</taxon>
    </lineage>
</organism>
<feature type="region of interest" description="Disordered" evidence="1">
    <location>
        <begin position="77"/>
        <end position="99"/>
    </location>
</feature>
<sequence>MSPESSGREVSTRETAAELTATEFAFRKFLNKSRRRQGFVDFMPVFSELETCLIRYIILLLMLICASFLKSMTAGGGRSSSGDHELDDAARGSLPPGRSRVEVFRPNNLAFDRPKEVCRGAHVLPILTVRATSRRPAGKNRSPEKALNARTIIAIRSSHGTPGVTSYRVSPRIFYGRRSLHSKSRTQKNKFKRERTRVILNEDFPLRDAEAGARRLARLWSAPLKLILAFIISLTVTLIGPLPLLTNYSYPHTSSRPQLPHKRRRSHNGAGDGRRALSLSCARDAPTG</sequence>
<dbReference type="Proteomes" id="UP000299102">
    <property type="component" value="Unassembled WGS sequence"/>
</dbReference>
<dbReference type="AlphaFoldDB" id="A0A4C1VYM4"/>
<feature type="compositionally biased region" description="Basic and acidic residues" evidence="1">
    <location>
        <begin position="81"/>
        <end position="90"/>
    </location>
</feature>
<evidence type="ECO:0000256" key="2">
    <source>
        <dbReference type="SAM" id="Phobius"/>
    </source>
</evidence>
<comment type="caution">
    <text evidence="3">The sequence shown here is derived from an EMBL/GenBank/DDBJ whole genome shotgun (WGS) entry which is preliminary data.</text>
</comment>
<feature type="region of interest" description="Disordered" evidence="1">
    <location>
        <begin position="251"/>
        <end position="288"/>
    </location>
</feature>
<dbReference type="EMBL" id="BGZK01000447">
    <property type="protein sequence ID" value="GBP44138.1"/>
    <property type="molecule type" value="Genomic_DNA"/>
</dbReference>
<proteinExistence type="predicted"/>
<evidence type="ECO:0000313" key="3">
    <source>
        <dbReference type="EMBL" id="GBP44138.1"/>
    </source>
</evidence>
<evidence type="ECO:0000256" key="1">
    <source>
        <dbReference type="SAM" id="MobiDB-lite"/>
    </source>
</evidence>
<accession>A0A4C1VYM4</accession>
<name>A0A4C1VYM4_EUMVA</name>
<gene>
    <name evidence="3" type="ORF">EVAR_81459_1</name>
</gene>
<feature type="transmembrane region" description="Helical" evidence="2">
    <location>
        <begin position="224"/>
        <end position="245"/>
    </location>
</feature>
<keyword evidence="2" id="KW-1133">Transmembrane helix</keyword>
<keyword evidence="4" id="KW-1185">Reference proteome</keyword>
<evidence type="ECO:0000313" key="4">
    <source>
        <dbReference type="Proteomes" id="UP000299102"/>
    </source>
</evidence>
<reference evidence="3 4" key="1">
    <citation type="journal article" date="2019" name="Commun. Biol.">
        <title>The bagworm genome reveals a unique fibroin gene that provides high tensile strength.</title>
        <authorList>
            <person name="Kono N."/>
            <person name="Nakamura H."/>
            <person name="Ohtoshi R."/>
            <person name="Tomita M."/>
            <person name="Numata K."/>
            <person name="Arakawa K."/>
        </authorList>
    </citation>
    <scope>NUCLEOTIDE SEQUENCE [LARGE SCALE GENOMIC DNA]</scope>
</reference>
<keyword evidence="2" id="KW-0472">Membrane</keyword>
<keyword evidence="2" id="KW-0812">Transmembrane</keyword>
<protein>
    <submittedName>
        <fullName evidence="3">Uncharacterized protein</fullName>
    </submittedName>
</protein>